<accession>A0AAJ1TQD0</accession>
<dbReference type="Pfam" id="PF21834">
    <property type="entry name" value="DUF6894"/>
    <property type="match status" value="1"/>
</dbReference>
<organism evidence="2 4">
    <name type="scientific">Methylobacterium brachiatum</name>
    <dbReference type="NCBI Taxonomy" id="269660"/>
    <lineage>
        <taxon>Bacteria</taxon>
        <taxon>Pseudomonadati</taxon>
        <taxon>Pseudomonadota</taxon>
        <taxon>Alphaproteobacteria</taxon>
        <taxon>Hyphomicrobiales</taxon>
        <taxon>Methylobacteriaceae</taxon>
        <taxon>Methylobacterium</taxon>
    </lineage>
</organism>
<evidence type="ECO:0000259" key="1">
    <source>
        <dbReference type="Pfam" id="PF21834"/>
    </source>
</evidence>
<gene>
    <name evidence="3" type="ORF">ABS770_06525</name>
    <name evidence="2" type="ORF">QO001_004024</name>
</gene>
<evidence type="ECO:0000313" key="5">
    <source>
        <dbReference type="Proteomes" id="UP001432995"/>
    </source>
</evidence>
<keyword evidence="5" id="KW-1185">Reference proteome</keyword>
<evidence type="ECO:0000313" key="4">
    <source>
        <dbReference type="Proteomes" id="UP001223420"/>
    </source>
</evidence>
<reference evidence="2" key="1">
    <citation type="submission" date="2023-07" db="EMBL/GenBank/DDBJ databases">
        <title>Genomic Encyclopedia of Type Strains, Phase IV (KMG-IV): sequencing the most valuable type-strain genomes for metagenomic binning, comparative biology and taxonomic classification.</title>
        <authorList>
            <person name="Goeker M."/>
        </authorList>
    </citation>
    <scope>NUCLEOTIDE SEQUENCE</scope>
    <source>
        <strain evidence="2">DSM 19569</strain>
    </source>
</reference>
<evidence type="ECO:0000313" key="2">
    <source>
        <dbReference type="EMBL" id="MDQ0545086.1"/>
    </source>
</evidence>
<evidence type="ECO:0000313" key="3">
    <source>
        <dbReference type="EMBL" id="MER2287908.1"/>
    </source>
</evidence>
<protein>
    <recommendedName>
        <fullName evidence="1">DUF6894 domain-containing protein</fullName>
    </recommendedName>
</protein>
<dbReference type="EMBL" id="JBELQD010000004">
    <property type="protein sequence ID" value="MER2287908.1"/>
    <property type="molecule type" value="Genomic_DNA"/>
</dbReference>
<dbReference type="EMBL" id="JAUSWL010000007">
    <property type="protein sequence ID" value="MDQ0545086.1"/>
    <property type="molecule type" value="Genomic_DNA"/>
</dbReference>
<dbReference type="InterPro" id="IPR054189">
    <property type="entry name" value="DUF6894"/>
</dbReference>
<name>A0AAJ1TQD0_9HYPH</name>
<proteinExistence type="predicted"/>
<dbReference type="Proteomes" id="UP001223420">
    <property type="component" value="Unassembled WGS sequence"/>
</dbReference>
<reference evidence="3" key="2">
    <citation type="submission" date="2024-06" db="EMBL/GenBank/DDBJ databases">
        <authorList>
            <person name="Campbell A.G."/>
        </authorList>
    </citation>
    <scope>NUCLEOTIDE SEQUENCE</scope>
    <source>
        <strain evidence="3">EM17</strain>
    </source>
</reference>
<comment type="caution">
    <text evidence="2">The sequence shown here is derived from an EMBL/GenBank/DDBJ whole genome shotgun (WGS) entry which is preliminary data.</text>
</comment>
<dbReference type="AlphaFoldDB" id="A0AAJ1TQD0"/>
<dbReference type="RefSeq" id="WP_122159268.1">
    <property type="nucleotide sequence ID" value="NZ_CP033231.1"/>
</dbReference>
<sequence length="92" mass="10059">MRYFTDFITGTALSRDEEGLEFCGRREACRSAAEALVEVANDTLRATQTSPVGSDLADLHLEAQVRNEAGTVVFRAQLTLALDWPDTRVGQG</sequence>
<feature type="domain" description="DUF6894" evidence="1">
    <location>
        <begin position="2"/>
        <end position="79"/>
    </location>
</feature>
<dbReference type="Proteomes" id="UP001432995">
    <property type="component" value="Unassembled WGS sequence"/>
</dbReference>